<evidence type="ECO:0000256" key="2">
    <source>
        <dbReference type="ARBA" id="ARBA00023242"/>
    </source>
</evidence>
<dbReference type="SMART" id="SM00066">
    <property type="entry name" value="GAL4"/>
    <property type="match status" value="1"/>
</dbReference>
<dbReference type="Pfam" id="PF04082">
    <property type="entry name" value="Fungal_trans"/>
    <property type="match status" value="1"/>
</dbReference>
<dbReference type="InterPro" id="IPR053181">
    <property type="entry name" value="EcdB-like_regulator"/>
</dbReference>
<dbReference type="PANTHER" id="PTHR47785">
    <property type="entry name" value="ZN(II)2CYS6 TRANSCRIPTION FACTOR (EUROFUNG)-RELATED-RELATED"/>
    <property type="match status" value="1"/>
</dbReference>
<dbReference type="RefSeq" id="XP_066659894.1">
    <property type="nucleotide sequence ID" value="XM_066796768.1"/>
</dbReference>
<name>A0ABR1M9U9_9PEZI</name>
<evidence type="ECO:0000313" key="6">
    <source>
        <dbReference type="Proteomes" id="UP001360953"/>
    </source>
</evidence>
<gene>
    <name evidence="5" type="ORF">J3D65DRAFT_545484</name>
</gene>
<organism evidence="5 6">
    <name type="scientific">Phyllosticta citribraziliensis</name>
    <dbReference type="NCBI Taxonomy" id="989973"/>
    <lineage>
        <taxon>Eukaryota</taxon>
        <taxon>Fungi</taxon>
        <taxon>Dikarya</taxon>
        <taxon>Ascomycota</taxon>
        <taxon>Pezizomycotina</taxon>
        <taxon>Dothideomycetes</taxon>
        <taxon>Dothideomycetes incertae sedis</taxon>
        <taxon>Botryosphaeriales</taxon>
        <taxon>Phyllostictaceae</taxon>
        <taxon>Phyllosticta</taxon>
    </lineage>
</organism>
<dbReference type="PROSITE" id="PS00463">
    <property type="entry name" value="ZN2_CY6_FUNGAL_1"/>
    <property type="match status" value="1"/>
</dbReference>
<dbReference type="PANTHER" id="PTHR47785:SF6">
    <property type="entry name" value="ZN(II)2CYS6 TRANSCRIPTION FACTOR (EUROFUNG)"/>
    <property type="match status" value="1"/>
</dbReference>
<evidence type="ECO:0000256" key="1">
    <source>
        <dbReference type="ARBA" id="ARBA00022723"/>
    </source>
</evidence>
<sequence length="705" mass="79184">MSAFSPAGSAGPSPGEASVDGSQRRERAAIAAQACETCRARKSKCDEKRPKCGLCQRLGAECRYREPLPTKKDKTMLFMLDALQRIEGKVDQIGKVFDPDGSVLDVASHFSGLSGRPSSIGGGSTEQDKPVGDVHQHAKQQIQTRPPPIAIKDSGSPNVPVHITTPHRILSWPFVRSRLEEFSVDATGDLQDLFQGGTPWVLRQDARKHPDILPCNVIPKSEQVQDLTDPGAMPRARFPDLSYEEMRTYATHYFDTFNMLYLILDRASFMNTVLPHVARRGFGEGDENSIIALLVLSLGKVAFEGTWSTPLETGTNFTSGLKGGTKDRPPGLDLFNEARRRTGFVAYRSSVENIQILLLTAIYFESCGRHLEFWRAASAASAAFQTLIKCTPVDWFTEQGSLVKRLYWTCNLIEHWYHFDLDLPRTGMVESEDEVPLPGELLGQATAEEQQAMMHFLAMIALRRLMTRVHRTLFEATSSSAESSEGYGGPPTHVIRELARQLESWRAMLPQPLQWSDDPPEARFHYGSSVLEKIFHTNTFSSGLPNSTVPLNQQSAEDLLAAQLRSRYYQCRFIIYQPFVFKALHSPELVTQEDRMLLAMCIKSTLMWPIALAPPKNRKRLVPYPFAWTQNFLGILLILRMTTISSVLAEVCRREVDQTEVMLTVQYMLEWIADAREIDAIASWSWTILEPLFRDAFPHICATAV</sequence>
<dbReference type="Pfam" id="PF00172">
    <property type="entry name" value="Zn_clus"/>
    <property type="match status" value="1"/>
</dbReference>
<dbReference type="EMBL" id="JBBPEH010000001">
    <property type="protein sequence ID" value="KAK7544659.1"/>
    <property type="molecule type" value="Genomic_DNA"/>
</dbReference>
<evidence type="ECO:0000259" key="4">
    <source>
        <dbReference type="PROSITE" id="PS50048"/>
    </source>
</evidence>
<protein>
    <recommendedName>
        <fullName evidence="4">Zn(2)-C6 fungal-type domain-containing protein</fullName>
    </recommendedName>
</protein>
<keyword evidence="6" id="KW-1185">Reference proteome</keyword>
<proteinExistence type="predicted"/>
<accession>A0ABR1M9U9</accession>
<reference evidence="5 6" key="1">
    <citation type="submission" date="2024-04" db="EMBL/GenBank/DDBJ databases">
        <title>Phyllosticta paracitricarpa is synonymous to the EU quarantine fungus P. citricarpa based on phylogenomic analyses.</title>
        <authorList>
            <consortium name="Lawrence Berkeley National Laboratory"/>
            <person name="Van ingen-buijs V.A."/>
            <person name="Van westerhoven A.C."/>
            <person name="Haridas S."/>
            <person name="Skiadas P."/>
            <person name="Martin F."/>
            <person name="Groenewald J.Z."/>
            <person name="Crous P.W."/>
            <person name="Seidl M.F."/>
        </authorList>
    </citation>
    <scope>NUCLEOTIDE SEQUENCE [LARGE SCALE GENOMIC DNA]</scope>
    <source>
        <strain evidence="5 6">CPC 17464</strain>
    </source>
</reference>
<feature type="region of interest" description="Disordered" evidence="3">
    <location>
        <begin position="1"/>
        <end position="26"/>
    </location>
</feature>
<evidence type="ECO:0000256" key="3">
    <source>
        <dbReference type="SAM" id="MobiDB-lite"/>
    </source>
</evidence>
<dbReference type="PROSITE" id="PS50048">
    <property type="entry name" value="ZN2_CY6_FUNGAL_2"/>
    <property type="match status" value="1"/>
</dbReference>
<dbReference type="InterPro" id="IPR007219">
    <property type="entry name" value="XnlR_reg_dom"/>
</dbReference>
<dbReference type="Gene3D" id="4.10.240.10">
    <property type="entry name" value="Zn(2)-C6 fungal-type DNA-binding domain"/>
    <property type="match status" value="1"/>
</dbReference>
<dbReference type="CDD" id="cd00067">
    <property type="entry name" value="GAL4"/>
    <property type="match status" value="1"/>
</dbReference>
<dbReference type="InterPro" id="IPR036864">
    <property type="entry name" value="Zn2-C6_fun-type_DNA-bd_sf"/>
</dbReference>
<keyword evidence="2" id="KW-0539">Nucleus</keyword>
<dbReference type="Proteomes" id="UP001360953">
    <property type="component" value="Unassembled WGS sequence"/>
</dbReference>
<feature type="domain" description="Zn(2)-C6 fungal-type" evidence="4">
    <location>
        <begin position="34"/>
        <end position="64"/>
    </location>
</feature>
<dbReference type="SUPFAM" id="SSF57701">
    <property type="entry name" value="Zn2/Cys6 DNA-binding domain"/>
    <property type="match status" value="1"/>
</dbReference>
<dbReference type="InterPro" id="IPR001138">
    <property type="entry name" value="Zn2Cys6_DnaBD"/>
</dbReference>
<keyword evidence="1" id="KW-0479">Metal-binding</keyword>
<feature type="compositionally biased region" description="Low complexity" evidence="3">
    <location>
        <begin position="1"/>
        <end position="18"/>
    </location>
</feature>
<dbReference type="GeneID" id="92029674"/>
<comment type="caution">
    <text evidence="5">The sequence shown here is derived from an EMBL/GenBank/DDBJ whole genome shotgun (WGS) entry which is preliminary data.</text>
</comment>
<evidence type="ECO:0000313" key="5">
    <source>
        <dbReference type="EMBL" id="KAK7544659.1"/>
    </source>
</evidence>
<dbReference type="CDD" id="cd12148">
    <property type="entry name" value="fungal_TF_MHR"/>
    <property type="match status" value="1"/>
</dbReference>